<keyword evidence="2" id="KW-0808">Transferase</keyword>
<evidence type="ECO:0000313" key="3">
    <source>
        <dbReference type="Proteomes" id="UP000224130"/>
    </source>
</evidence>
<dbReference type="PANTHER" id="PTHR31435">
    <property type="entry name" value="PROTEIN NATD1"/>
    <property type="match status" value="1"/>
</dbReference>
<evidence type="ECO:0000313" key="2">
    <source>
        <dbReference type="EMBL" id="PFG41677.1"/>
    </source>
</evidence>
<dbReference type="SUPFAM" id="SSF55729">
    <property type="entry name" value="Acyl-CoA N-acyltransferases (Nat)"/>
    <property type="match status" value="1"/>
</dbReference>
<dbReference type="InterPro" id="IPR045057">
    <property type="entry name" value="Gcn5-rel_NAT"/>
</dbReference>
<protein>
    <submittedName>
        <fullName evidence="2">Molybdenum cofactor cytidylyltransferase</fullName>
    </submittedName>
</protein>
<dbReference type="PANTHER" id="PTHR31435:SF10">
    <property type="entry name" value="BSR4717 PROTEIN"/>
    <property type="match status" value="1"/>
</dbReference>
<comment type="caution">
    <text evidence="2">The sequence shown here is derived from an EMBL/GenBank/DDBJ whole genome shotgun (WGS) entry which is preliminary data.</text>
</comment>
<name>A0A2A9ERB3_9MICO</name>
<sequence length="104" mass="11312">MIEPRTTRPTVTVRDDPARRVFLAVLDDGTEAGGAYYRRRDGVVTFTHTEVSPEFEGQGVGSALAVGALGAVREAGERVVALCPFIKAYIDRHPEQQDLLVDPS</sequence>
<gene>
    <name evidence="2" type="ORF">ATJ88_0319</name>
</gene>
<dbReference type="EMBL" id="PDJJ01000001">
    <property type="protein sequence ID" value="PFG41677.1"/>
    <property type="molecule type" value="Genomic_DNA"/>
</dbReference>
<dbReference type="CDD" id="cd04301">
    <property type="entry name" value="NAT_SF"/>
    <property type="match status" value="1"/>
</dbReference>
<dbReference type="Proteomes" id="UP000224130">
    <property type="component" value="Unassembled WGS sequence"/>
</dbReference>
<dbReference type="Gene3D" id="3.40.630.30">
    <property type="match status" value="1"/>
</dbReference>
<keyword evidence="3" id="KW-1185">Reference proteome</keyword>
<dbReference type="GO" id="GO:0016779">
    <property type="term" value="F:nucleotidyltransferase activity"/>
    <property type="evidence" value="ECO:0007669"/>
    <property type="project" value="UniProtKB-KW"/>
</dbReference>
<proteinExistence type="predicted"/>
<feature type="domain" description="N-acetyltransferase" evidence="1">
    <location>
        <begin position="14"/>
        <end position="101"/>
    </location>
</feature>
<dbReference type="Pfam" id="PF14542">
    <property type="entry name" value="Acetyltransf_CG"/>
    <property type="match status" value="1"/>
</dbReference>
<dbReference type="AlphaFoldDB" id="A0A2A9ERB3"/>
<dbReference type="OrthoDB" id="5405911at2"/>
<dbReference type="InterPro" id="IPR016181">
    <property type="entry name" value="Acyl_CoA_acyltransferase"/>
</dbReference>
<dbReference type="InterPro" id="IPR031165">
    <property type="entry name" value="GNAT_YJDJ"/>
</dbReference>
<organism evidence="2 3">
    <name type="scientific">Isoptericola jiangsuensis</name>
    <dbReference type="NCBI Taxonomy" id="548579"/>
    <lineage>
        <taxon>Bacteria</taxon>
        <taxon>Bacillati</taxon>
        <taxon>Actinomycetota</taxon>
        <taxon>Actinomycetes</taxon>
        <taxon>Micrococcales</taxon>
        <taxon>Promicromonosporaceae</taxon>
        <taxon>Isoptericola</taxon>
    </lineage>
</organism>
<reference evidence="2 3" key="1">
    <citation type="submission" date="2017-10" db="EMBL/GenBank/DDBJ databases">
        <title>Sequencing the genomes of 1000 actinobacteria strains.</title>
        <authorList>
            <person name="Klenk H.-P."/>
        </authorList>
    </citation>
    <scope>NUCLEOTIDE SEQUENCE [LARGE SCALE GENOMIC DNA]</scope>
    <source>
        <strain evidence="2 3">DSM 21863</strain>
    </source>
</reference>
<evidence type="ECO:0000259" key="1">
    <source>
        <dbReference type="PROSITE" id="PS51729"/>
    </source>
</evidence>
<dbReference type="PROSITE" id="PS51729">
    <property type="entry name" value="GNAT_YJDJ"/>
    <property type="match status" value="1"/>
</dbReference>
<dbReference type="RefSeq" id="WP_098462282.1">
    <property type="nucleotide sequence ID" value="NZ_PDJJ01000001.1"/>
</dbReference>
<keyword evidence="2" id="KW-0548">Nucleotidyltransferase</keyword>
<accession>A0A2A9ERB3</accession>